<keyword evidence="6" id="KW-1185">Reference proteome</keyword>
<feature type="non-terminal residue" evidence="5">
    <location>
        <position position="1"/>
    </location>
</feature>
<dbReference type="Gene3D" id="2.40.100.10">
    <property type="entry name" value="Cyclophilin-like"/>
    <property type="match status" value="1"/>
</dbReference>
<evidence type="ECO:0000256" key="1">
    <source>
        <dbReference type="ARBA" id="ARBA00013194"/>
    </source>
</evidence>
<evidence type="ECO:0000256" key="3">
    <source>
        <dbReference type="ARBA" id="ARBA00023235"/>
    </source>
</evidence>
<dbReference type="InterPro" id="IPR044665">
    <property type="entry name" value="E_coli_cyclophilin_A-like"/>
</dbReference>
<gene>
    <name evidence="5" type="ORF">IQ229_00240</name>
</gene>
<dbReference type="GO" id="GO:0016853">
    <property type="term" value="F:isomerase activity"/>
    <property type="evidence" value="ECO:0007669"/>
    <property type="project" value="UniProtKB-KW"/>
</dbReference>
<dbReference type="PANTHER" id="PTHR43246">
    <property type="entry name" value="PEPTIDYL-PROLYL CIS-TRANS ISOMERASE CYP38, CHLOROPLASTIC"/>
    <property type="match status" value="1"/>
</dbReference>
<sequence>VLPFSAFGAVVMARPESEVNGGSSQFFFFLFEPELTPAGRNLLDGRYAVFGYLTEGKEVLDKLKAGDKIESATVVQGIENLVQPQAA</sequence>
<dbReference type="SUPFAM" id="SSF50891">
    <property type="entry name" value="Cyclophilin-like"/>
    <property type="match status" value="1"/>
</dbReference>
<comment type="caution">
    <text evidence="5">The sequence shown here is derived from an EMBL/GenBank/DDBJ whole genome shotgun (WGS) entry which is preliminary data.</text>
</comment>
<dbReference type="PROSITE" id="PS50072">
    <property type="entry name" value="CSA_PPIASE_2"/>
    <property type="match status" value="1"/>
</dbReference>
<dbReference type="InterPro" id="IPR002130">
    <property type="entry name" value="Cyclophilin-type_PPIase_dom"/>
</dbReference>
<accession>A0ABR9TSS7</accession>
<reference evidence="5 6" key="1">
    <citation type="submission" date="2020-10" db="EMBL/GenBank/DDBJ databases">
        <authorList>
            <person name="Castelo-Branco R."/>
            <person name="Eusebio N."/>
            <person name="Adriana R."/>
            <person name="Vieira A."/>
            <person name="Brugerolle De Fraissinette N."/>
            <person name="Rezende De Castro R."/>
            <person name="Schneider M.P."/>
            <person name="Vasconcelos V."/>
            <person name="Leao P.N."/>
        </authorList>
    </citation>
    <scope>NUCLEOTIDE SEQUENCE [LARGE SCALE GENOMIC DNA]</scope>
    <source>
        <strain evidence="5 6">LEGE 07299</strain>
    </source>
</reference>
<dbReference type="InterPro" id="IPR029000">
    <property type="entry name" value="Cyclophilin-like_dom_sf"/>
</dbReference>
<dbReference type="EMBL" id="JADEXF010000003">
    <property type="protein sequence ID" value="MBE9103443.1"/>
    <property type="molecule type" value="Genomic_DNA"/>
</dbReference>
<evidence type="ECO:0000313" key="6">
    <source>
        <dbReference type="Proteomes" id="UP000647836"/>
    </source>
</evidence>
<evidence type="ECO:0000259" key="4">
    <source>
        <dbReference type="PROSITE" id="PS50072"/>
    </source>
</evidence>
<name>A0ABR9TSS7_9NOSO</name>
<evidence type="ECO:0000313" key="5">
    <source>
        <dbReference type="EMBL" id="MBE9103443.1"/>
    </source>
</evidence>
<keyword evidence="2" id="KW-0697">Rotamase</keyword>
<proteinExistence type="predicted"/>
<dbReference type="EC" id="5.2.1.8" evidence="1"/>
<protein>
    <recommendedName>
        <fullName evidence="1">peptidylprolyl isomerase</fullName>
        <ecNumber evidence="1">5.2.1.8</ecNumber>
    </recommendedName>
</protein>
<feature type="domain" description="PPIase cyclophilin-type" evidence="4">
    <location>
        <begin position="1"/>
        <end position="87"/>
    </location>
</feature>
<keyword evidence="3 5" id="KW-0413">Isomerase</keyword>
<dbReference type="Pfam" id="PF00160">
    <property type="entry name" value="Pro_isomerase"/>
    <property type="match status" value="1"/>
</dbReference>
<dbReference type="Proteomes" id="UP000647836">
    <property type="component" value="Unassembled WGS sequence"/>
</dbReference>
<organism evidence="5 6">
    <name type="scientific">Nostoc cf. edaphicum LEGE 07299</name>
    <dbReference type="NCBI Taxonomy" id="2777974"/>
    <lineage>
        <taxon>Bacteria</taxon>
        <taxon>Bacillati</taxon>
        <taxon>Cyanobacteriota</taxon>
        <taxon>Cyanophyceae</taxon>
        <taxon>Nostocales</taxon>
        <taxon>Nostocaceae</taxon>
        <taxon>Nostoc</taxon>
    </lineage>
</organism>
<dbReference type="RefSeq" id="WP_194040248.1">
    <property type="nucleotide sequence ID" value="NZ_JADEXF010000003.1"/>
</dbReference>
<evidence type="ECO:0000256" key="2">
    <source>
        <dbReference type="ARBA" id="ARBA00023110"/>
    </source>
</evidence>